<gene>
    <name evidence="1" type="ORF">P9271_22475</name>
</gene>
<dbReference type="InterPro" id="IPR023393">
    <property type="entry name" value="START-like_dom_sf"/>
</dbReference>
<proteinExistence type="predicted"/>
<dbReference type="Gene3D" id="3.30.530.20">
    <property type="match status" value="1"/>
</dbReference>
<dbReference type="CDD" id="cd07812">
    <property type="entry name" value="SRPBCC"/>
    <property type="match status" value="1"/>
</dbReference>
<dbReference type="EMBL" id="JARTFS010000023">
    <property type="protein sequence ID" value="MED4404056.1"/>
    <property type="molecule type" value="Genomic_DNA"/>
</dbReference>
<reference evidence="1 2" key="1">
    <citation type="submission" date="2023-03" db="EMBL/GenBank/DDBJ databases">
        <title>Bacillus Genome Sequencing.</title>
        <authorList>
            <person name="Dunlap C."/>
        </authorList>
    </citation>
    <scope>NUCLEOTIDE SEQUENCE [LARGE SCALE GENOMIC DNA]</scope>
    <source>
        <strain evidence="1 2">NRS-1717</strain>
    </source>
</reference>
<protein>
    <submittedName>
        <fullName evidence="1">SRPBCC family protein</fullName>
    </submittedName>
</protein>
<organism evidence="1 2">
    <name type="scientific">Metabacillus fastidiosus</name>
    <dbReference type="NCBI Taxonomy" id="1458"/>
    <lineage>
        <taxon>Bacteria</taxon>
        <taxon>Bacillati</taxon>
        <taxon>Bacillota</taxon>
        <taxon>Bacilli</taxon>
        <taxon>Bacillales</taxon>
        <taxon>Bacillaceae</taxon>
        <taxon>Metabacillus</taxon>
    </lineage>
</organism>
<comment type="caution">
    <text evidence="1">The sequence shown here is derived from an EMBL/GenBank/DDBJ whole genome shotgun (WGS) entry which is preliminary data.</text>
</comment>
<dbReference type="RefSeq" id="WP_328015968.1">
    <property type="nucleotide sequence ID" value="NZ_JARTFS010000023.1"/>
</dbReference>
<dbReference type="SUPFAM" id="SSF55961">
    <property type="entry name" value="Bet v1-like"/>
    <property type="match status" value="1"/>
</dbReference>
<evidence type="ECO:0000313" key="1">
    <source>
        <dbReference type="EMBL" id="MED4404056.1"/>
    </source>
</evidence>
<accession>A0ABU6P438</accession>
<sequence>MKKWTKDIEIDAPIEQVWKFFDGSLNDIQKIMPNVVEHRPVKITNERVGSVYRQTYKQGERIDEYDIETLEYVNENNKKRKEIGYIFANMVEVTACYELNKINDNKTLFEYTIINRPLNWQLKLFSLFAKKKPVVEFVERVKNTAEFEAETEVSR</sequence>
<evidence type="ECO:0000313" key="2">
    <source>
        <dbReference type="Proteomes" id="UP001342826"/>
    </source>
</evidence>
<keyword evidence="2" id="KW-1185">Reference proteome</keyword>
<name>A0ABU6P438_9BACI</name>
<dbReference type="Proteomes" id="UP001342826">
    <property type="component" value="Unassembled WGS sequence"/>
</dbReference>